<reference evidence="3 4" key="1">
    <citation type="journal article" date="2015" name="Fungal Genet. Biol.">
        <title>Evolution of novel wood decay mechanisms in Agaricales revealed by the genome sequences of Fistulina hepatica and Cylindrobasidium torrendii.</title>
        <authorList>
            <person name="Floudas D."/>
            <person name="Held B.W."/>
            <person name="Riley R."/>
            <person name="Nagy L.G."/>
            <person name="Koehler G."/>
            <person name="Ransdell A.S."/>
            <person name="Younus H."/>
            <person name="Chow J."/>
            <person name="Chiniquy J."/>
            <person name="Lipzen A."/>
            <person name="Tritt A."/>
            <person name="Sun H."/>
            <person name="Haridas S."/>
            <person name="LaButti K."/>
            <person name="Ohm R.A."/>
            <person name="Kues U."/>
            <person name="Blanchette R.A."/>
            <person name="Grigoriev I.V."/>
            <person name="Minto R.E."/>
            <person name="Hibbett D.S."/>
        </authorList>
    </citation>
    <scope>NUCLEOTIDE SEQUENCE [LARGE SCALE GENOMIC DNA]</scope>
    <source>
        <strain evidence="3 4">ATCC 64428</strain>
    </source>
</reference>
<dbReference type="AlphaFoldDB" id="A0A0D7A8D7"/>
<dbReference type="OrthoDB" id="5595612at2759"/>
<feature type="compositionally biased region" description="Polar residues" evidence="1">
    <location>
        <begin position="45"/>
        <end position="58"/>
    </location>
</feature>
<organism evidence="3 4">
    <name type="scientific">Fistulina hepatica ATCC 64428</name>
    <dbReference type="NCBI Taxonomy" id="1128425"/>
    <lineage>
        <taxon>Eukaryota</taxon>
        <taxon>Fungi</taxon>
        <taxon>Dikarya</taxon>
        <taxon>Basidiomycota</taxon>
        <taxon>Agaricomycotina</taxon>
        <taxon>Agaricomycetes</taxon>
        <taxon>Agaricomycetidae</taxon>
        <taxon>Agaricales</taxon>
        <taxon>Fistulinaceae</taxon>
        <taxon>Fistulina</taxon>
    </lineage>
</organism>
<keyword evidence="4" id="KW-1185">Reference proteome</keyword>
<accession>A0A0D7A8D7</accession>
<dbReference type="EMBL" id="KN882016">
    <property type="protein sequence ID" value="KIY47058.1"/>
    <property type="molecule type" value="Genomic_DNA"/>
</dbReference>
<evidence type="ECO:0000313" key="4">
    <source>
        <dbReference type="Proteomes" id="UP000054144"/>
    </source>
</evidence>
<protein>
    <submittedName>
        <fullName evidence="3">Uncharacterized protein</fullName>
    </submittedName>
</protein>
<feature type="region of interest" description="Disordered" evidence="1">
    <location>
        <begin position="354"/>
        <end position="376"/>
    </location>
</feature>
<evidence type="ECO:0000256" key="2">
    <source>
        <dbReference type="SAM" id="Phobius"/>
    </source>
</evidence>
<sequence>MSGPSSRPPAKPPSSIPSTPFRSECAPSLSSNRFVSSRQRKFSDASASQSLYPSSVRQVYSRHAARSGPSQLSSSRRTDTPSSATVSSPLTPYDWHEGASSIDVDVAEDKMLPTSFITSLLKEKSSPRHPDSTISTDGFSGFSDMTYPPVSRYPQTIPEDVVAERVLPLPATSRSEARSTRSSLDDSATLYSNVDPTTIITTASISRMGAQQGSVVGVAPATIHSISQRTRSPATASTRSGTSYVTSILSHSRDNIRQFYYRMTNKHLPPVPNVPIAPERDVKQKMQEELMPLPELVGRATTLRTLLEKGEYPYRSISSADRSKYEGIHDPPVSPYSLSPAMTPVRVGGFDTGRLAGPPHERLNSSEHGAPSAPTSMSRRKKIIITSVFVFLVVAIAVGVGVGVGLGRKKSDTTHNCDGNYTGTSCTLDATCVCTSSSSTCNGLARSILDLISPVNELFNANFSNSSVYESIWLVQGSSSDGVCTEQALAVDVAKGLDVTTAPNRTTWAQAAILWNLVLALDSSNKLKSFVNSAPWSSLDSTDGPTTDETGSFSITENGYTFDFAAQNVTAPNVSFATNGQPTSSQIEQADDVATAALDRMYSYAVASATQRQAALTSYWTSTLNQDASDLDTFVSAFSGAPILLPFDAESTSVASQLTNTSSNPWPPPLACYPNLTDSQVHIVNSFEESFFGLPSFTAASSFNSDCYPNRPIYGVLDIFRLRLPFVDSRKGLAKQSASLATATRPRAIIYSGERLSAYPQVQPQTLTRLEMDPRQAGTTNHIYHVIMDFFESISDVSLAGDVADYIVGSTSVPPTNASNANLLASLSSLPVVEVAVFGSVDTSDLDAAQSSFTMANGSLFFGTDQGERVRDWAISGSLTLAWTENATASEVVYDSSYTDTTFNEVWKAAHTAVTHNVTSVTVNDVVTSFEETDEFSP</sequence>
<feature type="compositionally biased region" description="Polar residues" evidence="1">
    <location>
        <begin position="28"/>
        <end position="37"/>
    </location>
</feature>
<keyword evidence="2" id="KW-1133">Transmembrane helix</keyword>
<gene>
    <name evidence="3" type="ORF">FISHEDRAFT_66228</name>
</gene>
<keyword evidence="2" id="KW-0472">Membrane</keyword>
<feature type="compositionally biased region" description="Pro residues" evidence="1">
    <location>
        <begin position="1"/>
        <end position="15"/>
    </location>
</feature>
<proteinExistence type="predicted"/>
<feature type="transmembrane region" description="Helical" evidence="2">
    <location>
        <begin position="383"/>
        <end position="406"/>
    </location>
</feature>
<dbReference type="Proteomes" id="UP000054144">
    <property type="component" value="Unassembled WGS sequence"/>
</dbReference>
<evidence type="ECO:0000256" key="1">
    <source>
        <dbReference type="SAM" id="MobiDB-lite"/>
    </source>
</evidence>
<keyword evidence="2" id="KW-0812">Transmembrane</keyword>
<feature type="region of interest" description="Disordered" evidence="1">
    <location>
        <begin position="1"/>
        <end position="94"/>
    </location>
</feature>
<feature type="compositionally biased region" description="Polar residues" evidence="1">
    <location>
        <begin position="68"/>
        <end position="90"/>
    </location>
</feature>
<name>A0A0D7A8D7_9AGAR</name>
<evidence type="ECO:0000313" key="3">
    <source>
        <dbReference type="EMBL" id="KIY47058.1"/>
    </source>
</evidence>